<comment type="caution">
    <text evidence="2">The sequence shown here is derived from an EMBL/GenBank/DDBJ whole genome shotgun (WGS) entry which is preliminary data.</text>
</comment>
<protein>
    <submittedName>
        <fullName evidence="2">Uncharacterized protein</fullName>
    </submittedName>
</protein>
<dbReference type="Proteomes" id="UP000565579">
    <property type="component" value="Unassembled WGS sequence"/>
</dbReference>
<dbReference type="RefSeq" id="WP_185112830.1">
    <property type="nucleotide sequence ID" value="NZ_BAAAXY010000038.1"/>
</dbReference>
<evidence type="ECO:0000256" key="1">
    <source>
        <dbReference type="SAM" id="MobiDB-lite"/>
    </source>
</evidence>
<feature type="region of interest" description="Disordered" evidence="1">
    <location>
        <begin position="1"/>
        <end position="21"/>
    </location>
</feature>
<reference evidence="2 3" key="1">
    <citation type="submission" date="2020-08" db="EMBL/GenBank/DDBJ databases">
        <title>Sequencing the genomes of 1000 actinobacteria strains.</title>
        <authorList>
            <person name="Klenk H.-P."/>
        </authorList>
    </citation>
    <scope>NUCLEOTIDE SEQUENCE [LARGE SCALE GENOMIC DNA]</scope>
    <source>
        <strain evidence="2 3">DSM 43768</strain>
    </source>
</reference>
<sequence length="325" mass="35968">MSITIREDERDEYDPSHAVPTSAGRYYCDPMLGPDDPHRMKISVTNAIDQHMIEALAPAAARDTAIWLMDNLPDAIRAAGDPDDMEAFIKLAKAQYRVQWDKKADLGSRVHNIGEAINLGKAYIPDEEAEPFVESYRQFLADFGVDIRRDIMTAECTVLNRTIPYGGTSDIWVRLQFPGPTSPIMPKFKPRAVPAAPLPTPSGLWLVDIKTSLTKPASAVYEDHVMQLAALRHAEVALICPPECRYGESDNHDASHEFPVPEFVGTAILNLRTNGYGFVPLPADQDAFTAFCGLLPLAHYVHGLEMRGFKPIQPPSKTTTRKDAA</sequence>
<dbReference type="EMBL" id="JACHMI010000002">
    <property type="protein sequence ID" value="MBB6557244.1"/>
    <property type="molecule type" value="Genomic_DNA"/>
</dbReference>
<proteinExistence type="predicted"/>
<dbReference type="AlphaFoldDB" id="A0A7X0P8K3"/>
<organism evidence="2 3">
    <name type="scientific">Nonomuraea rubra</name>
    <dbReference type="NCBI Taxonomy" id="46180"/>
    <lineage>
        <taxon>Bacteria</taxon>
        <taxon>Bacillati</taxon>
        <taxon>Actinomycetota</taxon>
        <taxon>Actinomycetes</taxon>
        <taxon>Streptosporangiales</taxon>
        <taxon>Streptosporangiaceae</taxon>
        <taxon>Nonomuraea</taxon>
    </lineage>
</organism>
<evidence type="ECO:0000313" key="3">
    <source>
        <dbReference type="Proteomes" id="UP000565579"/>
    </source>
</evidence>
<accession>A0A7X0P8K3</accession>
<gene>
    <name evidence="2" type="ORF">HD593_012134</name>
</gene>
<evidence type="ECO:0000313" key="2">
    <source>
        <dbReference type="EMBL" id="MBB6557244.1"/>
    </source>
</evidence>
<name>A0A7X0P8K3_9ACTN</name>
<keyword evidence="3" id="KW-1185">Reference proteome</keyword>